<comment type="caution">
    <text evidence="2">The sequence shown here is derived from an EMBL/GenBank/DDBJ whole genome shotgun (WGS) entry which is preliminary data.</text>
</comment>
<accession>A0A433TN77</accession>
<keyword evidence="1" id="KW-0175">Coiled coil</keyword>
<protein>
    <submittedName>
        <fullName evidence="2">Uncharacterized protein</fullName>
    </submittedName>
</protein>
<evidence type="ECO:0000313" key="3">
    <source>
        <dbReference type="Proteomes" id="UP000271974"/>
    </source>
</evidence>
<dbReference type="OrthoDB" id="10069873at2759"/>
<keyword evidence="3" id="KW-1185">Reference proteome</keyword>
<organism evidence="2 3">
    <name type="scientific">Elysia chlorotica</name>
    <name type="common">Eastern emerald elysia</name>
    <name type="synonym">Sea slug</name>
    <dbReference type="NCBI Taxonomy" id="188477"/>
    <lineage>
        <taxon>Eukaryota</taxon>
        <taxon>Metazoa</taxon>
        <taxon>Spiralia</taxon>
        <taxon>Lophotrochozoa</taxon>
        <taxon>Mollusca</taxon>
        <taxon>Gastropoda</taxon>
        <taxon>Heterobranchia</taxon>
        <taxon>Euthyneura</taxon>
        <taxon>Panpulmonata</taxon>
        <taxon>Sacoglossa</taxon>
        <taxon>Placobranchoidea</taxon>
        <taxon>Plakobranchidae</taxon>
        <taxon>Elysia</taxon>
    </lineage>
</organism>
<feature type="coiled-coil region" evidence="1">
    <location>
        <begin position="5"/>
        <end position="53"/>
    </location>
</feature>
<evidence type="ECO:0000256" key="1">
    <source>
        <dbReference type="SAM" id="Coils"/>
    </source>
</evidence>
<name>A0A433TN77_ELYCH</name>
<gene>
    <name evidence="2" type="ORF">EGW08_009225</name>
</gene>
<reference evidence="2 3" key="1">
    <citation type="submission" date="2019-01" db="EMBL/GenBank/DDBJ databases">
        <title>A draft genome assembly of the solar-powered sea slug Elysia chlorotica.</title>
        <authorList>
            <person name="Cai H."/>
            <person name="Li Q."/>
            <person name="Fang X."/>
            <person name="Li J."/>
            <person name="Curtis N.E."/>
            <person name="Altenburger A."/>
            <person name="Shibata T."/>
            <person name="Feng M."/>
            <person name="Maeda T."/>
            <person name="Schwartz J.A."/>
            <person name="Shigenobu S."/>
            <person name="Lundholm N."/>
            <person name="Nishiyama T."/>
            <person name="Yang H."/>
            <person name="Hasebe M."/>
            <person name="Li S."/>
            <person name="Pierce S.K."/>
            <person name="Wang J."/>
        </authorList>
    </citation>
    <scope>NUCLEOTIDE SEQUENCE [LARGE SCALE GENOMIC DNA]</scope>
    <source>
        <strain evidence="2">EC2010</strain>
        <tissue evidence="2">Whole organism of an adult</tissue>
    </source>
</reference>
<feature type="coiled-coil region" evidence="1">
    <location>
        <begin position="128"/>
        <end position="218"/>
    </location>
</feature>
<sequence length="220" mass="25120">MAKGLESLVYTLKELQSEKTCLEQKLQEQGLKKQSLEKNLEQESNKCAHVQEKHRRMAGTFAIAQQKVDATLTSCLSLQEEIEKIKPEMEKLQQSIAEEKQQQHKNILEFEAALSGIAAELFQARSFYKKSALQAEEANAEKAAFELERKAEKDEKEIQRMAQSLDSLSLEKDKSAAFGCENSLLACYSAMERDRQDAEKYRNRVKAELKEIQDVLNSEN</sequence>
<proteinExistence type="predicted"/>
<dbReference type="Proteomes" id="UP000271974">
    <property type="component" value="Unassembled WGS sequence"/>
</dbReference>
<dbReference type="EMBL" id="RQTK01000261">
    <property type="protein sequence ID" value="RUS83037.1"/>
    <property type="molecule type" value="Genomic_DNA"/>
</dbReference>
<dbReference type="AlphaFoldDB" id="A0A433TN77"/>
<evidence type="ECO:0000313" key="2">
    <source>
        <dbReference type="EMBL" id="RUS83037.1"/>
    </source>
</evidence>